<sequence>MRSVSVTGGERLRALAQDPNVRLVMVANHSTHSDVEVLAESQRLCGVWGAYMAAHEVFARSRFQAWVMQRTGAFSVNRENVDRQSIQEAVRVIEGGRCCLTLFPEGNVAFSNEKVMPFLDGASFIAVKAQKKLGRSVRVLVVPTSIRMTHTRDVRMLLQQQIQDLLDVLAGEGVQVHWREDDPFYVQIEMLGYAILRRGLQRRGYDFSCGVDAWRTDPAGAMEKVVAHLLDQLESSLEIQAAGGALERARMVRSQLAKKRLGGEGSQVERLDDLSILLMRVLSYDASYLRECPSVDRCSETLEKLREDYAEVLVRPVSARHAEVRFGEPVEVSGKSIKALTDELEMAVGEGLGYYQSSYPGGEMMASDCFEA</sequence>
<dbReference type="EMBL" id="JACBAZ010000004">
    <property type="protein sequence ID" value="NWK56360.1"/>
    <property type="molecule type" value="Genomic_DNA"/>
</dbReference>
<dbReference type="SMART" id="SM00563">
    <property type="entry name" value="PlsC"/>
    <property type="match status" value="1"/>
</dbReference>
<dbReference type="CDD" id="cd07989">
    <property type="entry name" value="LPLAT_AGPAT-like"/>
    <property type="match status" value="1"/>
</dbReference>
<evidence type="ECO:0000256" key="3">
    <source>
        <dbReference type="ARBA" id="ARBA00023315"/>
    </source>
</evidence>
<evidence type="ECO:0000259" key="4">
    <source>
        <dbReference type="SMART" id="SM00563"/>
    </source>
</evidence>
<protein>
    <submittedName>
        <fullName evidence="5">1-acyl-sn-glycerol-3-phosphate acyltransferase</fullName>
    </submittedName>
</protein>
<evidence type="ECO:0000256" key="2">
    <source>
        <dbReference type="ARBA" id="ARBA00022679"/>
    </source>
</evidence>
<dbReference type="GO" id="GO:0003841">
    <property type="term" value="F:1-acylglycerol-3-phosphate O-acyltransferase activity"/>
    <property type="evidence" value="ECO:0007669"/>
    <property type="project" value="TreeGrafter"/>
</dbReference>
<dbReference type="Proteomes" id="UP000557872">
    <property type="component" value="Unassembled WGS sequence"/>
</dbReference>
<accession>A0A851GNE8</accession>
<comment type="pathway">
    <text evidence="1">Lipid metabolism.</text>
</comment>
<dbReference type="GO" id="GO:0006654">
    <property type="term" value="P:phosphatidic acid biosynthetic process"/>
    <property type="evidence" value="ECO:0007669"/>
    <property type="project" value="TreeGrafter"/>
</dbReference>
<name>A0A851GNE8_9BACT</name>
<comment type="caution">
    <text evidence="5">The sequence shown here is derived from an EMBL/GenBank/DDBJ whole genome shotgun (WGS) entry which is preliminary data.</text>
</comment>
<organism evidence="5 6">
    <name type="scientific">Oceaniferula marina</name>
    <dbReference type="NCBI Taxonomy" id="2748318"/>
    <lineage>
        <taxon>Bacteria</taxon>
        <taxon>Pseudomonadati</taxon>
        <taxon>Verrucomicrobiota</taxon>
        <taxon>Verrucomicrobiia</taxon>
        <taxon>Verrucomicrobiales</taxon>
        <taxon>Verrucomicrobiaceae</taxon>
        <taxon>Oceaniferula</taxon>
    </lineage>
</organism>
<dbReference type="Pfam" id="PF01553">
    <property type="entry name" value="Acyltransferase"/>
    <property type="match status" value="1"/>
</dbReference>
<evidence type="ECO:0000313" key="6">
    <source>
        <dbReference type="Proteomes" id="UP000557872"/>
    </source>
</evidence>
<keyword evidence="3 5" id="KW-0012">Acyltransferase</keyword>
<reference evidence="5 6" key="1">
    <citation type="submission" date="2020-07" db="EMBL/GenBank/DDBJ databases">
        <title>Roseicoccus Jingziensis gen. nov., sp. nov., isolated from coastal seawater.</title>
        <authorList>
            <person name="Feng X."/>
        </authorList>
    </citation>
    <scope>NUCLEOTIDE SEQUENCE [LARGE SCALE GENOMIC DNA]</scope>
    <source>
        <strain evidence="5 6">N1E253</strain>
    </source>
</reference>
<feature type="domain" description="Phospholipid/glycerol acyltransferase" evidence="4">
    <location>
        <begin position="23"/>
        <end position="149"/>
    </location>
</feature>
<dbReference type="AlphaFoldDB" id="A0A851GNE8"/>
<gene>
    <name evidence="5" type="ORF">HW115_12120</name>
</gene>
<proteinExistence type="predicted"/>
<dbReference type="SUPFAM" id="SSF69593">
    <property type="entry name" value="Glycerol-3-phosphate (1)-acyltransferase"/>
    <property type="match status" value="1"/>
</dbReference>
<dbReference type="PANTHER" id="PTHR10434">
    <property type="entry name" value="1-ACYL-SN-GLYCEROL-3-PHOSPHATE ACYLTRANSFERASE"/>
    <property type="match status" value="1"/>
</dbReference>
<evidence type="ECO:0000313" key="5">
    <source>
        <dbReference type="EMBL" id="NWK56360.1"/>
    </source>
</evidence>
<dbReference type="RefSeq" id="WP_178933140.1">
    <property type="nucleotide sequence ID" value="NZ_JACBAZ010000004.1"/>
</dbReference>
<dbReference type="InterPro" id="IPR002123">
    <property type="entry name" value="Plipid/glycerol_acylTrfase"/>
</dbReference>
<keyword evidence="6" id="KW-1185">Reference proteome</keyword>
<dbReference type="PANTHER" id="PTHR10434:SF11">
    <property type="entry name" value="1-ACYL-SN-GLYCEROL-3-PHOSPHATE ACYLTRANSFERASE"/>
    <property type="match status" value="1"/>
</dbReference>
<keyword evidence="2 5" id="KW-0808">Transferase</keyword>
<evidence type="ECO:0000256" key="1">
    <source>
        <dbReference type="ARBA" id="ARBA00005189"/>
    </source>
</evidence>